<keyword evidence="3" id="KW-0472">Membrane</keyword>
<dbReference type="PANTHER" id="PTHR31302">
    <property type="entry name" value="TRANSMEMBRANE PROTEIN WITH METALLOPHOSPHOESTERASE DOMAIN-RELATED"/>
    <property type="match status" value="1"/>
</dbReference>
<feature type="transmembrane region" description="Helical" evidence="3">
    <location>
        <begin position="65"/>
        <end position="85"/>
    </location>
</feature>
<dbReference type="GO" id="GO:0008758">
    <property type="term" value="F:UDP-2,3-diacylglucosamine hydrolase activity"/>
    <property type="evidence" value="ECO:0007669"/>
    <property type="project" value="TreeGrafter"/>
</dbReference>
<keyword evidence="3" id="KW-1133">Transmembrane helix</keyword>
<comment type="caution">
    <text evidence="5">The sequence shown here is derived from an EMBL/GenBank/DDBJ whole genome shotgun (WGS) entry which is preliminary data.</text>
</comment>
<evidence type="ECO:0000259" key="4">
    <source>
        <dbReference type="Pfam" id="PF00149"/>
    </source>
</evidence>
<dbReference type="Gene3D" id="3.60.21.10">
    <property type="match status" value="1"/>
</dbReference>
<dbReference type="EMBL" id="WBVO01000012">
    <property type="protein sequence ID" value="KAB2807086.1"/>
    <property type="molecule type" value="Genomic_DNA"/>
</dbReference>
<keyword evidence="2" id="KW-0378">Hydrolase</keyword>
<organism evidence="5 6">
    <name type="scientific">Phaeocystidibacter luteus</name>
    <dbReference type="NCBI Taxonomy" id="911197"/>
    <lineage>
        <taxon>Bacteria</taxon>
        <taxon>Pseudomonadati</taxon>
        <taxon>Bacteroidota</taxon>
        <taxon>Flavobacteriia</taxon>
        <taxon>Flavobacteriales</taxon>
        <taxon>Phaeocystidibacteraceae</taxon>
        <taxon>Phaeocystidibacter</taxon>
    </lineage>
</organism>
<dbReference type="GO" id="GO:0009245">
    <property type="term" value="P:lipid A biosynthetic process"/>
    <property type="evidence" value="ECO:0007669"/>
    <property type="project" value="TreeGrafter"/>
</dbReference>
<accession>A0A6N6RG56</accession>
<dbReference type="SUPFAM" id="SSF56300">
    <property type="entry name" value="Metallo-dependent phosphatases"/>
    <property type="match status" value="1"/>
</dbReference>
<dbReference type="Proteomes" id="UP000468650">
    <property type="component" value="Unassembled WGS sequence"/>
</dbReference>
<dbReference type="InterPro" id="IPR004843">
    <property type="entry name" value="Calcineurin-like_PHP"/>
</dbReference>
<dbReference type="GO" id="GO:0046872">
    <property type="term" value="F:metal ion binding"/>
    <property type="evidence" value="ECO:0007669"/>
    <property type="project" value="UniProtKB-KW"/>
</dbReference>
<dbReference type="GO" id="GO:0016020">
    <property type="term" value="C:membrane"/>
    <property type="evidence" value="ECO:0007669"/>
    <property type="project" value="GOC"/>
</dbReference>
<keyword evidence="6" id="KW-1185">Reference proteome</keyword>
<name>A0A6N6RG56_9FLAO</name>
<evidence type="ECO:0000256" key="2">
    <source>
        <dbReference type="ARBA" id="ARBA00022801"/>
    </source>
</evidence>
<dbReference type="Pfam" id="PF00149">
    <property type="entry name" value="Metallophos"/>
    <property type="match status" value="1"/>
</dbReference>
<evidence type="ECO:0000256" key="3">
    <source>
        <dbReference type="SAM" id="Phobius"/>
    </source>
</evidence>
<keyword evidence="3" id="KW-0812">Transmembrane</keyword>
<proteinExistence type="predicted"/>
<protein>
    <submittedName>
        <fullName evidence="5">Metallophosphoesterase</fullName>
    </submittedName>
</protein>
<reference evidence="5 6" key="1">
    <citation type="submission" date="2019-09" db="EMBL/GenBank/DDBJ databases">
        <title>Genomes of family Cryomorphaceae.</title>
        <authorList>
            <person name="Bowman J.P."/>
        </authorList>
    </citation>
    <scope>NUCLEOTIDE SEQUENCE [LARGE SCALE GENOMIC DNA]</scope>
    <source>
        <strain evidence="5 6">LMG 25704</strain>
    </source>
</reference>
<feature type="domain" description="Calcineurin-like phosphoesterase" evidence="4">
    <location>
        <begin position="166"/>
        <end position="351"/>
    </location>
</feature>
<feature type="transmembrane region" description="Helical" evidence="3">
    <location>
        <begin position="34"/>
        <end position="53"/>
    </location>
</feature>
<dbReference type="PANTHER" id="PTHR31302:SF31">
    <property type="entry name" value="PHOSPHODIESTERASE YAEI"/>
    <property type="match status" value="1"/>
</dbReference>
<dbReference type="OrthoDB" id="9780884at2"/>
<gene>
    <name evidence="5" type="ORF">F8C67_12500</name>
</gene>
<feature type="transmembrane region" description="Helical" evidence="3">
    <location>
        <begin position="6"/>
        <end position="22"/>
    </location>
</feature>
<keyword evidence="1" id="KW-0479">Metal-binding</keyword>
<sequence length="416" mass="48222">MIFFSISLIIFGLMDLYVYQSVKTASSKKWVRRLYWAISISAYVYMILSVLTFDSANESRKVLNGFMSIIMLWYMPKFVVLAFLIPEDIIRLPIGLYRRIFHTERREVGEQFVPGRRRFIHNVALGLAAVPLAGVVHGIWKGKYNFRVIKKTLFFEDLPEAFDGFTITQVSDIHSGSFDNREKIQYGIDLIKAQNTDLFLFTGDMVNNRSEEVVAWVDVLKEIRAPYGQFAVLGNHDYGTYRTWSEDEDEQKYLAKVDTDRLVEIQENEIGFRNLRNESVKIEKDGQTFDLVGVENWGEGFHQEGDLDKATEGLEDDSFKILMSHDPTHFDKHVKTHKKKVHLTLSGHTHGMQFGIEIPGFIKWSPISFRYPKWAGLYEENGKYLYVNRGFGYLAYPGRTGIWPEVTVFELRKKSV</sequence>
<dbReference type="InterPro" id="IPR029052">
    <property type="entry name" value="Metallo-depent_PP-like"/>
</dbReference>
<dbReference type="AlphaFoldDB" id="A0A6N6RG56"/>
<evidence type="ECO:0000313" key="5">
    <source>
        <dbReference type="EMBL" id="KAB2807086.1"/>
    </source>
</evidence>
<dbReference type="CDD" id="cd07385">
    <property type="entry name" value="MPP_YkuE_C"/>
    <property type="match status" value="1"/>
</dbReference>
<dbReference type="InterPro" id="IPR051158">
    <property type="entry name" value="Metallophosphoesterase_sf"/>
</dbReference>
<evidence type="ECO:0000256" key="1">
    <source>
        <dbReference type="ARBA" id="ARBA00022723"/>
    </source>
</evidence>
<evidence type="ECO:0000313" key="6">
    <source>
        <dbReference type="Proteomes" id="UP000468650"/>
    </source>
</evidence>